<gene>
    <name evidence="6" type="ORF">MD535_05365</name>
</gene>
<evidence type="ECO:0000256" key="2">
    <source>
        <dbReference type="ARBA" id="ARBA00022741"/>
    </source>
</evidence>
<evidence type="ECO:0000256" key="1">
    <source>
        <dbReference type="ARBA" id="ARBA00022448"/>
    </source>
</evidence>
<dbReference type="InterPro" id="IPR003593">
    <property type="entry name" value="AAA+_ATPase"/>
</dbReference>
<dbReference type="InterPro" id="IPR015854">
    <property type="entry name" value="ABC_transpr_LolD-like"/>
</dbReference>
<dbReference type="GO" id="GO:0022857">
    <property type="term" value="F:transmembrane transporter activity"/>
    <property type="evidence" value="ECO:0007669"/>
    <property type="project" value="UniProtKB-ARBA"/>
</dbReference>
<dbReference type="FunFam" id="3.40.50.300:FF:000032">
    <property type="entry name" value="Export ABC transporter ATP-binding protein"/>
    <property type="match status" value="1"/>
</dbReference>
<dbReference type="GO" id="GO:0044874">
    <property type="term" value="P:lipoprotein localization to outer membrane"/>
    <property type="evidence" value="ECO:0007669"/>
    <property type="project" value="TreeGrafter"/>
</dbReference>
<dbReference type="Pfam" id="PF00005">
    <property type="entry name" value="ABC_tran"/>
    <property type="match status" value="1"/>
</dbReference>
<dbReference type="PANTHER" id="PTHR24220">
    <property type="entry name" value="IMPORT ATP-BINDING PROTEIN"/>
    <property type="match status" value="1"/>
</dbReference>
<dbReference type="InterPro" id="IPR017871">
    <property type="entry name" value="ABC_transporter-like_CS"/>
</dbReference>
<keyword evidence="3 6" id="KW-0067">ATP-binding</keyword>
<accession>A0A9X3CLE5</accession>
<dbReference type="GO" id="GO:0016887">
    <property type="term" value="F:ATP hydrolysis activity"/>
    <property type="evidence" value="ECO:0007669"/>
    <property type="project" value="InterPro"/>
</dbReference>
<dbReference type="EMBL" id="JAKRRY010000004">
    <property type="protein sequence ID" value="MCW8345460.1"/>
    <property type="molecule type" value="Genomic_DNA"/>
</dbReference>
<reference evidence="6" key="1">
    <citation type="submission" date="2022-02" db="EMBL/GenBank/DDBJ databases">
        <title>Vibrio sp. nov, a new bacterium isolated from seawater.</title>
        <authorList>
            <person name="Yuan Y."/>
        </authorList>
    </citation>
    <scope>NUCLEOTIDE SEQUENCE</scope>
    <source>
        <strain evidence="6">ZSDZ65</strain>
    </source>
</reference>
<dbReference type="AlphaFoldDB" id="A0A9X3CLE5"/>
<dbReference type="InterPro" id="IPR017911">
    <property type="entry name" value="MacB-like_ATP-bd"/>
</dbReference>
<dbReference type="GO" id="GO:0005886">
    <property type="term" value="C:plasma membrane"/>
    <property type="evidence" value="ECO:0007669"/>
    <property type="project" value="TreeGrafter"/>
</dbReference>
<dbReference type="Gene3D" id="3.40.50.300">
    <property type="entry name" value="P-loop containing nucleotide triphosphate hydrolases"/>
    <property type="match status" value="1"/>
</dbReference>
<dbReference type="PROSITE" id="PS00211">
    <property type="entry name" value="ABC_TRANSPORTER_1"/>
    <property type="match status" value="1"/>
</dbReference>
<dbReference type="PROSITE" id="PS50893">
    <property type="entry name" value="ABC_TRANSPORTER_2"/>
    <property type="match status" value="1"/>
</dbReference>
<dbReference type="PANTHER" id="PTHR24220:SF689">
    <property type="entry name" value="LIPOPROTEIN-RELEASING SYSTEM ATP-BINDING PROTEIN LOLD"/>
    <property type="match status" value="1"/>
</dbReference>
<dbReference type="InterPro" id="IPR003439">
    <property type="entry name" value="ABC_transporter-like_ATP-bd"/>
</dbReference>
<sequence length="227" mass="24785">MMKFDGISKQYSLGQNQISALDGVTGQIAQGELVALCGPSGSGKSTLLNILGMLDTHYDGEIMFGSQLLSKNPKSLIQFRRQNLGFIFQRFNLIPVMSALENVSYPLMLNGLSTQEQQEQSLAMLDKVGLADWAHHRPDALSGGQQQRVAIARALVHKPSLVIADEPTASLDSASASQVIELMKTLGHELKTTFIVATHDSRMATRCDRTIELIDGKISHSAYQWAS</sequence>
<dbReference type="GO" id="GO:1902495">
    <property type="term" value="C:transmembrane transporter complex"/>
    <property type="evidence" value="ECO:0007669"/>
    <property type="project" value="UniProtKB-ARBA"/>
</dbReference>
<keyword evidence="1" id="KW-0813">Transport</keyword>
<keyword evidence="7" id="KW-1185">Reference proteome</keyword>
<keyword evidence="2" id="KW-0547">Nucleotide-binding</keyword>
<dbReference type="GO" id="GO:0005524">
    <property type="term" value="F:ATP binding"/>
    <property type="evidence" value="ECO:0007669"/>
    <property type="project" value="UniProtKB-KW"/>
</dbReference>
<comment type="similarity">
    <text evidence="4">Belongs to the ABC transporter superfamily. Macrolide exporter (TC 3.A.1.122) family.</text>
</comment>
<evidence type="ECO:0000259" key="5">
    <source>
        <dbReference type="PROSITE" id="PS50893"/>
    </source>
</evidence>
<protein>
    <submittedName>
        <fullName evidence="6">ABC transporter ATP-binding protein</fullName>
    </submittedName>
</protein>
<feature type="domain" description="ABC transporter" evidence="5">
    <location>
        <begin position="2"/>
        <end position="226"/>
    </location>
</feature>
<evidence type="ECO:0000313" key="6">
    <source>
        <dbReference type="EMBL" id="MCW8345460.1"/>
    </source>
</evidence>
<evidence type="ECO:0000256" key="4">
    <source>
        <dbReference type="ARBA" id="ARBA00038388"/>
    </source>
</evidence>
<dbReference type="InterPro" id="IPR027417">
    <property type="entry name" value="P-loop_NTPase"/>
</dbReference>
<dbReference type="Proteomes" id="UP001155587">
    <property type="component" value="Unassembled WGS sequence"/>
</dbReference>
<dbReference type="SMART" id="SM00382">
    <property type="entry name" value="AAA"/>
    <property type="match status" value="1"/>
</dbReference>
<organism evidence="6 7">
    <name type="scientific">Vibrio qingdaonensis</name>
    <dbReference type="NCBI Taxonomy" id="2829491"/>
    <lineage>
        <taxon>Bacteria</taxon>
        <taxon>Pseudomonadati</taxon>
        <taxon>Pseudomonadota</taxon>
        <taxon>Gammaproteobacteria</taxon>
        <taxon>Vibrionales</taxon>
        <taxon>Vibrionaceae</taxon>
        <taxon>Vibrio</taxon>
    </lineage>
</organism>
<name>A0A9X3CLE5_9VIBR</name>
<evidence type="ECO:0000256" key="3">
    <source>
        <dbReference type="ARBA" id="ARBA00022840"/>
    </source>
</evidence>
<dbReference type="SUPFAM" id="SSF52540">
    <property type="entry name" value="P-loop containing nucleoside triphosphate hydrolases"/>
    <property type="match status" value="1"/>
</dbReference>
<evidence type="ECO:0000313" key="7">
    <source>
        <dbReference type="Proteomes" id="UP001155587"/>
    </source>
</evidence>
<comment type="caution">
    <text evidence="6">The sequence shown here is derived from an EMBL/GenBank/DDBJ whole genome shotgun (WGS) entry which is preliminary data.</text>
</comment>
<dbReference type="RefSeq" id="WP_265673898.1">
    <property type="nucleotide sequence ID" value="NZ_JAKRRY010000004.1"/>
</dbReference>
<dbReference type="GO" id="GO:0089705">
    <property type="term" value="P:protein localization to outer membrane"/>
    <property type="evidence" value="ECO:0007669"/>
    <property type="project" value="TreeGrafter"/>
</dbReference>
<proteinExistence type="inferred from homology"/>
<dbReference type="CDD" id="cd03255">
    <property type="entry name" value="ABC_MJ0796_LolCDE_FtsE"/>
    <property type="match status" value="1"/>
</dbReference>